<dbReference type="RefSeq" id="XP_062626009.1">
    <property type="nucleotide sequence ID" value="XM_062770025.1"/>
</dbReference>
<feature type="signal peptide" evidence="1">
    <location>
        <begin position="1"/>
        <end position="16"/>
    </location>
</feature>
<dbReference type="GeneID" id="87806735"/>
<evidence type="ECO:0000313" key="3">
    <source>
        <dbReference type="Proteomes" id="UP000827549"/>
    </source>
</evidence>
<dbReference type="AlphaFoldDB" id="A0AAF1BHB2"/>
<reference evidence="2" key="1">
    <citation type="submission" date="2023-10" db="EMBL/GenBank/DDBJ databases">
        <authorList>
            <person name="Noh H."/>
        </authorList>
    </citation>
    <scope>NUCLEOTIDE SEQUENCE</scope>
    <source>
        <strain evidence="2">DUCC4014</strain>
    </source>
</reference>
<proteinExistence type="predicted"/>
<feature type="chain" id="PRO_5042248353" evidence="1">
    <location>
        <begin position="17"/>
        <end position="139"/>
    </location>
</feature>
<name>A0AAF1BHB2_9TREE</name>
<sequence>MFKALLIALLVTATMANPVPEADPAPKPPVNIPPPDDVIGPTIILGAPGTVFAARRSPVSGVVGCGPQSLLQCKGNGYYCVPRYTACCTANSESVETERADYGADGATYCPTGSSCINLGKSCRVNYEVLKLSKRTRHG</sequence>
<accession>A0AAF1BHB2</accession>
<evidence type="ECO:0000313" key="2">
    <source>
        <dbReference type="EMBL" id="WOO79977.1"/>
    </source>
</evidence>
<evidence type="ECO:0000256" key="1">
    <source>
        <dbReference type="SAM" id="SignalP"/>
    </source>
</evidence>
<keyword evidence="1" id="KW-0732">Signal</keyword>
<keyword evidence="3" id="KW-1185">Reference proteome</keyword>
<dbReference type="Proteomes" id="UP000827549">
    <property type="component" value="Chromosome 2"/>
</dbReference>
<dbReference type="EMBL" id="CP086715">
    <property type="protein sequence ID" value="WOO79977.1"/>
    <property type="molecule type" value="Genomic_DNA"/>
</dbReference>
<gene>
    <name evidence="2" type="ORF">LOC62_02G003493</name>
</gene>
<organism evidence="2 3">
    <name type="scientific">Vanrija pseudolonga</name>
    <dbReference type="NCBI Taxonomy" id="143232"/>
    <lineage>
        <taxon>Eukaryota</taxon>
        <taxon>Fungi</taxon>
        <taxon>Dikarya</taxon>
        <taxon>Basidiomycota</taxon>
        <taxon>Agaricomycotina</taxon>
        <taxon>Tremellomycetes</taxon>
        <taxon>Trichosporonales</taxon>
        <taxon>Trichosporonaceae</taxon>
        <taxon>Vanrija</taxon>
    </lineage>
</organism>
<protein>
    <submittedName>
        <fullName evidence="2">Uncharacterized protein</fullName>
    </submittedName>
</protein>